<evidence type="ECO:0000256" key="7">
    <source>
        <dbReference type="ARBA" id="ARBA00022741"/>
    </source>
</evidence>
<protein>
    <recommendedName>
        <fullName evidence="12">Cysteine--tRNA ligase</fullName>
        <ecNumber evidence="12">6.1.1.16</ecNumber>
    </recommendedName>
    <alternativeName>
        <fullName evidence="12">Cysteinyl-tRNA synthetase</fullName>
        <shortName evidence="12">CysRS</shortName>
    </alternativeName>
</protein>
<organism evidence="14 15">
    <name type="scientific">Microscilla marina ATCC 23134</name>
    <dbReference type="NCBI Taxonomy" id="313606"/>
    <lineage>
        <taxon>Bacteria</taxon>
        <taxon>Pseudomonadati</taxon>
        <taxon>Bacteroidota</taxon>
        <taxon>Cytophagia</taxon>
        <taxon>Cytophagales</taxon>
        <taxon>Microscillaceae</taxon>
        <taxon>Microscilla</taxon>
    </lineage>
</organism>
<feature type="binding site" evidence="12">
    <location>
        <position position="236"/>
    </location>
    <ligand>
        <name>Zn(2+)</name>
        <dbReference type="ChEBI" id="CHEBI:29105"/>
    </ligand>
</feature>
<dbReference type="GO" id="GO:0005829">
    <property type="term" value="C:cytosol"/>
    <property type="evidence" value="ECO:0007669"/>
    <property type="project" value="TreeGrafter"/>
</dbReference>
<dbReference type="AlphaFoldDB" id="A1ZEG5"/>
<keyword evidence="10 12" id="KW-0648">Protein biosynthesis</keyword>
<dbReference type="Pfam" id="PF01406">
    <property type="entry name" value="tRNA-synt_1e"/>
    <property type="match status" value="1"/>
</dbReference>
<dbReference type="Gene3D" id="3.40.50.620">
    <property type="entry name" value="HUPs"/>
    <property type="match status" value="1"/>
</dbReference>
<feature type="binding site" evidence="12">
    <location>
        <position position="265"/>
    </location>
    <ligand>
        <name>Zn(2+)</name>
        <dbReference type="ChEBI" id="CHEBI:29105"/>
    </ligand>
</feature>
<dbReference type="eggNOG" id="COG0215">
    <property type="taxonomic scope" value="Bacteria"/>
</dbReference>
<evidence type="ECO:0000256" key="9">
    <source>
        <dbReference type="ARBA" id="ARBA00022840"/>
    </source>
</evidence>
<evidence type="ECO:0000259" key="13">
    <source>
        <dbReference type="SMART" id="SM00840"/>
    </source>
</evidence>
<keyword evidence="11 12" id="KW-0030">Aminoacyl-tRNA synthetase</keyword>
<evidence type="ECO:0000256" key="2">
    <source>
        <dbReference type="ARBA" id="ARBA00005594"/>
    </source>
</evidence>
<dbReference type="InterPro" id="IPR024909">
    <property type="entry name" value="Cys-tRNA/MSH_ligase"/>
</dbReference>
<keyword evidence="7 12" id="KW-0547">Nucleotide-binding</keyword>
<feature type="short sequence motif" description="'HIGH' region" evidence="12">
    <location>
        <begin position="42"/>
        <end position="52"/>
    </location>
</feature>
<dbReference type="HAMAP" id="MF_00041">
    <property type="entry name" value="Cys_tRNA_synth"/>
    <property type="match status" value="1"/>
</dbReference>
<evidence type="ECO:0000313" key="15">
    <source>
        <dbReference type="Proteomes" id="UP000004095"/>
    </source>
</evidence>
<keyword evidence="15" id="KW-1185">Reference proteome</keyword>
<proteinExistence type="inferred from homology"/>
<keyword evidence="6 12" id="KW-0479">Metal-binding</keyword>
<dbReference type="GO" id="GO:0006423">
    <property type="term" value="P:cysteinyl-tRNA aminoacylation"/>
    <property type="evidence" value="ECO:0007669"/>
    <property type="project" value="UniProtKB-UniRule"/>
</dbReference>
<dbReference type="SUPFAM" id="SSF47323">
    <property type="entry name" value="Anticodon-binding domain of a subclass of class I aminoacyl-tRNA synthetases"/>
    <property type="match status" value="1"/>
</dbReference>
<dbReference type="NCBIfam" id="TIGR00435">
    <property type="entry name" value="cysS"/>
    <property type="match status" value="1"/>
</dbReference>
<dbReference type="PANTHER" id="PTHR10890:SF3">
    <property type="entry name" value="CYSTEINE--TRNA LIGASE, CYTOPLASMIC"/>
    <property type="match status" value="1"/>
</dbReference>
<keyword evidence="4 12" id="KW-0963">Cytoplasm</keyword>
<comment type="caution">
    <text evidence="14">The sequence shown here is derived from an EMBL/GenBank/DDBJ whole genome shotgun (WGS) entry which is preliminary data.</text>
</comment>
<reference evidence="14 15" key="1">
    <citation type="submission" date="2007-01" db="EMBL/GenBank/DDBJ databases">
        <authorList>
            <person name="Haygood M."/>
            <person name="Podell S."/>
            <person name="Anderson C."/>
            <person name="Hopkinson B."/>
            <person name="Roe K."/>
            <person name="Barbeau K."/>
            <person name="Gaasterland T."/>
            <person name="Ferriera S."/>
            <person name="Johnson J."/>
            <person name="Kravitz S."/>
            <person name="Beeson K."/>
            <person name="Sutton G."/>
            <person name="Rogers Y.-H."/>
            <person name="Friedman R."/>
            <person name="Frazier M."/>
            <person name="Venter J.C."/>
        </authorList>
    </citation>
    <scope>NUCLEOTIDE SEQUENCE [LARGE SCALE GENOMIC DNA]</scope>
    <source>
        <strain evidence="14 15">ATCC 23134</strain>
    </source>
</reference>
<dbReference type="InterPro" id="IPR014729">
    <property type="entry name" value="Rossmann-like_a/b/a_fold"/>
</dbReference>
<dbReference type="PANTHER" id="PTHR10890">
    <property type="entry name" value="CYSTEINYL-TRNA SYNTHETASE"/>
    <property type="match status" value="1"/>
</dbReference>
<gene>
    <name evidence="12" type="primary">cysS</name>
    <name evidence="14" type="ORF">M23134_04306</name>
</gene>
<comment type="subunit">
    <text evidence="3 12">Monomer.</text>
</comment>
<evidence type="ECO:0000256" key="10">
    <source>
        <dbReference type="ARBA" id="ARBA00022917"/>
    </source>
</evidence>
<dbReference type="SMART" id="SM00840">
    <property type="entry name" value="DALR_2"/>
    <property type="match status" value="1"/>
</dbReference>
<evidence type="ECO:0000256" key="3">
    <source>
        <dbReference type="ARBA" id="ARBA00011245"/>
    </source>
</evidence>
<accession>A1ZEG5</accession>
<dbReference type="RefSeq" id="WP_002694057.1">
    <property type="nucleotide sequence ID" value="NZ_AAWS01000003.1"/>
</dbReference>
<dbReference type="InterPro" id="IPR009080">
    <property type="entry name" value="tRNAsynth_Ia_anticodon-bd"/>
</dbReference>
<dbReference type="GO" id="GO:0005524">
    <property type="term" value="F:ATP binding"/>
    <property type="evidence" value="ECO:0007669"/>
    <property type="project" value="UniProtKB-UniRule"/>
</dbReference>
<dbReference type="PRINTS" id="PR00983">
    <property type="entry name" value="TRNASYNTHCYS"/>
</dbReference>
<evidence type="ECO:0000256" key="5">
    <source>
        <dbReference type="ARBA" id="ARBA00022598"/>
    </source>
</evidence>
<comment type="caution">
    <text evidence="12">Lacks conserved residue(s) required for the propagation of feature annotation.</text>
</comment>
<dbReference type="Gene3D" id="1.20.120.1910">
    <property type="entry name" value="Cysteine-tRNA ligase, C-terminal anti-codon recognition domain"/>
    <property type="match status" value="1"/>
</dbReference>
<keyword evidence="8 12" id="KW-0862">Zinc</keyword>
<evidence type="ECO:0000313" key="14">
    <source>
        <dbReference type="EMBL" id="EAY31473.1"/>
    </source>
</evidence>
<comment type="cofactor">
    <cofactor evidence="12">
        <name>Zn(2+)</name>
        <dbReference type="ChEBI" id="CHEBI:29105"/>
    </cofactor>
    <text evidence="12">Binds 1 zinc ion per subunit.</text>
</comment>
<feature type="binding site" evidence="12">
    <location>
        <position position="341"/>
    </location>
    <ligand>
        <name>ATP</name>
        <dbReference type="ChEBI" id="CHEBI:30616"/>
    </ligand>
</feature>
<dbReference type="Proteomes" id="UP000004095">
    <property type="component" value="Unassembled WGS sequence"/>
</dbReference>
<dbReference type="InterPro" id="IPR015803">
    <property type="entry name" value="Cys-tRNA-ligase"/>
</dbReference>
<evidence type="ECO:0000256" key="1">
    <source>
        <dbReference type="ARBA" id="ARBA00004496"/>
    </source>
</evidence>
<dbReference type="EC" id="6.1.1.16" evidence="12"/>
<feature type="binding site" evidence="12">
    <location>
        <position position="261"/>
    </location>
    <ligand>
        <name>Zn(2+)</name>
        <dbReference type="ChEBI" id="CHEBI:29105"/>
    </ligand>
</feature>
<comment type="similarity">
    <text evidence="2 12">Belongs to the class-I aminoacyl-tRNA synthetase family.</text>
</comment>
<dbReference type="EMBL" id="AAWS01000003">
    <property type="protein sequence ID" value="EAY31473.1"/>
    <property type="molecule type" value="Genomic_DNA"/>
</dbReference>
<keyword evidence="5 12" id="KW-0436">Ligase</keyword>
<dbReference type="GO" id="GO:0008270">
    <property type="term" value="F:zinc ion binding"/>
    <property type="evidence" value="ECO:0007669"/>
    <property type="project" value="UniProtKB-UniRule"/>
</dbReference>
<feature type="binding site" evidence="12">
    <location>
        <position position="40"/>
    </location>
    <ligand>
        <name>Zn(2+)</name>
        <dbReference type="ChEBI" id="CHEBI:29105"/>
    </ligand>
</feature>
<dbReference type="SUPFAM" id="SSF52374">
    <property type="entry name" value="Nucleotidylyl transferase"/>
    <property type="match status" value="1"/>
</dbReference>
<comment type="catalytic activity">
    <reaction evidence="12">
        <text>tRNA(Cys) + L-cysteine + ATP = L-cysteinyl-tRNA(Cys) + AMP + diphosphate</text>
        <dbReference type="Rhea" id="RHEA:17773"/>
        <dbReference type="Rhea" id="RHEA-COMP:9661"/>
        <dbReference type="Rhea" id="RHEA-COMP:9679"/>
        <dbReference type="ChEBI" id="CHEBI:30616"/>
        <dbReference type="ChEBI" id="CHEBI:33019"/>
        <dbReference type="ChEBI" id="CHEBI:35235"/>
        <dbReference type="ChEBI" id="CHEBI:78442"/>
        <dbReference type="ChEBI" id="CHEBI:78517"/>
        <dbReference type="ChEBI" id="CHEBI:456215"/>
        <dbReference type="EC" id="6.1.1.16"/>
    </reaction>
</comment>
<dbReference type="GO" id="GO:0004817">
    <property type="term" value="F:cysteine-tRNA ligase activity"/>
    <property type="evidence" value="ECO:0007669"/>
    <property type="project" value="UniProtKB-UniRule"/>
</dbReference>
<comment type="subcellular location">
    <subcellularLocation>
        <location evidence="1 12">Cytoplasm</location>
    </subcellularLocation>
</comment>
<sequence>MSRDNQKQAFIPPLKIQNTLTNTKEVFEPLNPPFVGMYVCGPTVYNNPHIGNARPAVFFDVLSRYLTYLGYKVRYVRNITDVGHLTGSENDGEDRISKQAKLEQLEPMEIVNIYTNKYLELMDALNVKRPSISPTATGHIVEQIDTVQKILDAGLAYESEGSVYFDVKKYNERHNYGELSGRVIDELLANTRENLEGQSEKKNPMDFAIWKKASPEHLMRWNSPWGEGFPGWHLECSVMSTKYLGEQFDIHGGGMDLMFPHHECEIAQAKAANGGKAPVKYWMHNNMLTIDGVKMSKSPRVKWSEEALTNLKTGGLPDDLVAKVKDLNQPQKDEFDEKPEKYLGKEAQPHFRQIQEQAQEFVNFITIEEVFTGEHEILAQAYSPMTIRLFILQAHYRSTIDFSNKALLDAQKAYKKLMNSLRVLKLMEYPTAAGTLNTKLDQQINGFCDNALRSMNDDMNTAKALAQIFNINKKINHFYTHPQDIATIEKATFDRMKSFFITFIVDVFGLIEEKTNKQEVLIQGMLDLYKDAKENKDYDKVDQIRTTFKESGLLIKDLKTGVDWAYEE</sequence>
<name>A1ZEG5_MICM2</name>
<evidence type="ECO:0000256" key="4">
    <source>
        <dbReference type="ARBA" id="ARBA00022490"/>
    </source>
</evidence>
<dbReference type="CDD" id="cd00672">
    <property type="entry name" value="CysRS_core"/>
    <property type="match status" value="1"/>
</dbReference>
<dbReference type="OrthoDB" id="9815130at2"/>
<evidence type="ECO:0000256" key="11">
    <source>
        <dbReference type="ARBA" id="ARBA00023146"/>
    </source>
</evidence>
<dbReference type="Pfam" id="PF09190">
    <property type="entry name" value="DALR_2"/>
    <property type="match status" value="1"/>
</dbReference>
<feature type="domain" description="Cysteinyl-tRNA synthetase class Ia DALR" evidence="13">
    <location>
        <begin position="450"/>
        <end position="519"/>
    </location>
</feature>
<evidence type="ECO:0000256" key="8">
    <source>
        <dbReference type="ARBA" id="ARBA00022833"/>
    </source>
</evidence>
<keyword evidence="9 12" id="KW-0067">ATP-binding</keyword>
<dbReference type="InterPro" id="IPR015273">
    <property type="entry name" value="Cys-tRNA-synt_Ia_DALR"/>
</dbReference>
<evidence type="ECO:0000256" key="6">
    <source>
        <dbReference type="ARBA" id="ARBA00022723"/>
    </source>
</evidence>
<evidence type="ECO:0000256" key="12">
    <source>
        <dbReference type="HAMAP-Rule" id="MF_00041"/>
    </source>
</evidence>
<dbReference type="InterPro" id="IPR032678">
    <property type="entry name" value="tRNA-synt_1_cat_dom"/>
</dbReference>